<dbReference type="InterPro" id="IPR036388">
    <property type="entry name" value="WH-like_DNA-bd_sf"/>
</dbReference>
<evidence type="ECO:0000256" key="3">
    <source>
        <dbReference type="ARBA" id="ARBA00023125"/>
    </source>
</evidence>
<dbReference type="InterPro" id="IPR000847">
    <property type="entry name" value="LysR_HTH_N"/>
</dbReference>
<sequence length="301" mass="33190">MSITLKQLDYFIASAESGQVSHAAVNLNISQSAVTAAIKALEEELGVKLLERTHAGVRLTMEGSRFLEHARIITGAVAAAVHSPLREREGYSGKLTLGMTYTVSGYFMSKYYARFRKTYPQISVELKELPRTELERQLACGDIDIALMLVSNLGNTEELEQEVLMRSRRRLWLSADHHLLLRNDISLADIAQEDYVMLTVDEANETAARYWDLAGLKPRTVLTTSSVEAVRSLVAAGVGVTILSDMVYRPWSLEGQRIELKRLVEPIPSMDVGLAWARARPVASAAATFRAFMSVTMGGGG</sequence>
<feature type="domain" description="HTH lysR-type" evidence="8">
    <location>
        <begin position="3"/>
        <end position="60"/>
    </location>
</feature>
<comment type="caution">
    <text evidence="9">The sequence shown here is derived from an EMBL/GenBank/DDBJ whole genome shotgun (WGS) entry which is preliminary data.</text>
</comment>
<dbReference type="PANTHER" id="PTHR30346">
    <property type="entry name" value="TRANSCRIPTIONAL DUAL REGULATOR HCAR-RELATED"/>
    <property type="match status" value="1"/>
</dbReference>
<dbReference type="InterPro" id="IPR036390">
    <property type="entry name" value="WH_DNA-bd_sf"/>
</dbReference>
<dbReference type="eggNOG" id="COG0583">
    <property type="taxonomic scope" value="Bacteria"/>
</dbReference>
<dbReference type="OrthoDB" id="9815174at2"/>
<dbReference type="Gene3D" id="1.10.10.10">
    <property type="entry name" value="Winged helix-like DNA-binding domain superfamily/Winged helix DNA-binding domain"/>
    <property type="match status" value="1"/>
</dbReference>
<evidence type="ECO:0000256" key="6">
    <source>
        <dbReference type="ARBA" id="ARBA00067332"/>
    </source>
</evidence>
<keyword evidence="2" id="KW-0805">Transcription regulation</keyword>
<dbReference type="Pfam" id="PF03466">
    <property type="entry name" value="LysR_substrate"/>
    <property type="match status" value="1"/>
</dbReference>
<dbReference type="PANTHER" id="PTHR30346:SF0">
    <property type="entry name" value="HCA OPERON TRANSCRIPTIONAL ACTIVATOR HCAR"/>
    <property type="match status" value="1"/>
</dbReference>
<evidence type="ECO:0000256" key="2">
    <source>
        <dbReference type="ARBA" id="ARBA00023015"/>
    </source>
</evidence>
<dbReference type="GO" id="GO:0032993">
    <property type="term" value="C:protein-DNA complex"/>
    <property type="evidence" value="ECO:0007669"/>
    <property type="project" value="TreeGrafter"/>
</dbReference>
<dbReference type="EMBL" id="BBJU01000007">
    <property type="protein sequence ID" value="GAK69891.1"/>
    <property type="molecule type" value="Genomic_DNA"/>
</dbReference>
<dbReference type="RefSeq" id="WP_045229421.1">
    <property type="nucleotide sequence ID" value="NZ_BBJU01000007.1"/>
</dbReference>
<comment type="similarity">
    <text evidence="1">Belongs to the LysR transcriptional regulatory family.</text>
</comment>
<dbReference type="Gene3D" id="3.40.190.10">
    <property type="entry name" value="Periplasmic binding protein-like II"/>
    <property type="match status" value="2"/>
</dbReference>
<reference evidence="9 10" key="1">
    <citation type="submission" date="2014-08" db="EMBL/GenBank/DDBJ databases">
        <title>Whole genome shotgun sequence of Rhizobium rubi NBRC 13261.</title>
        <authorList>
            <person name="Katano-Makiyama Y."/>
            <person name="Hosoyama A."/>
            <person name="Hashimoto M."/>
            <person name="Hosoyama Y."/>
            <person name="Noguchi M."/>
            <person name="Tsuchikane K."/>
            <person name="Uohara A."/>
            <person name="Ohji S."/>
            <person name="Ichikawa N."/>
            <person name="Kimura A."/>
            <person name="Yamazoe A."/>
            <person name="Fujita N."/>
        </authorList>
    </citation>
    <scope>NUCLEOTIDE SEQUENCE [LARGE SCALE GENOMIC DNA]</scope>
    <source>
        <strain evidence="9 10">NBRC 13261</strain>
    </source>
</reference>
<dbReference type="GO" id="GO:0003700">
    <property type="term" value="F:DNA-binding transcription factor activity"/>
    <property type="evidence" value="ECO:0007669"/>
    <property type="project" value="InterPro"/>
</dbReference>
<dbReference type="SUPFAM" id="SSF46785">
    <property type="entry name" value="Winged helix' DNA-binding domain"/>
    <property type="match status" value="1"/>
</dbReference>
<comment type="function">
    <text evidence="5">Transcriptional regulator of the ttuABCDE tartrate utilization operon.</text>
</comment>
<dbReference type="Proteomes" id="UP000028701">
    <property type="component" value="Unassembled WGS sequence"/>
</dbReference>
<dbReference type="Pfam" id="PF00126">
    <property type="entry name" value="HTH_1"/>
    <property type="match status" value="1"/>
</dbReference>
<evidence type="ECO:0000256" key="1">
    <source>
        <dbReference type="ARBA" id="ARBA00009437"/>
    </source>
</evidence>
<keyword evidence="4" id="KW-0804">Transcription</keyword>
<proteinExistence type="inferred from homology"/>
<evidence type="ECO:0000256" key="7">
    <source>
        <dbReference type="ARBA" id="ARBA00083243"/>
    </source>
</evidence>
<dbReference type="AlphaFoldDB" id="A0A081CT95"/>
<dbReference type="PROSITE" id="PS50931">
    <property type="entry name" value="HTH_LYSR"/>
    <property type="match status" value="1"/>
</dbReference>
<dbReference type="InterPro" id="IPR005119">
    <property type="entry name" value="LysR_subst-bd"/>
</dbReference>
<evidence type="ECO:0000256" key="4">
    <source>
        <dbReference type="ARBA" id="ARBA00023163"/>
    </source>
</evidence>
<dbReference type="GO" id="GO:0003677">
    <property type="term" value="F:DNA binding"/>
    <property type="evidence" value="ECO:0007669"/>
    <property type="project" value="UniProtKB-KW"/>
</dbReference>
<evidence type="ECO:0000256" key="5">
    <source>
        <dbReference type="ARBA" id="ARBA00054626"/>
    </source>
</evidence>
<dbReference type="SUPFAM" id="SSF53850">
    <property type="entry name" value="Periplasmic binding protein-like II"/>
    <property type="match status" value="1"/>
</dbReference>
<dbReference type="PRINTS" id="PR00039">
    <property type="entry name" value="HTHLYSR"/>
</dbReference>
<gene>
    <name evidence="9" type="ORF">RRU01S_07_04170</name>
</gene>
<accession>A0A081CT95</accession>
<evidence type="ECO:0000313" key="9">
    <source>
        <dbReference type="EMBL" id="GAK69891.1"/>
    </source>
</evidence>
<name>A0A081CT95_9HYPH</name>
<dbReference type="FunFam" id="1.10.10.10:FF:000001">
    <property type="entry name" value="LysR family transcriptional regulator"/>
    <property type="match status" value="1"/>
</dbReference>
<evidence type="ECO:0000313" key="10">
    <source>
        <dbReference type="Proteomes" id="UP000028701"/>
    </source>
</evidence>
<keyword evidence="3" id="KW-0238">DNA-binding</keyword>
<evidence type="ECO:0000259" key="8">
    <source>
        <dbReference type="PROSITE" id="PS50931"/>
    </source>
</evidence>
<protein>
    <recommendedName>
        <fullName evidence="6">HTH-type transcriptional regulator TtuA</fullName>
    </recommendedName>
    <alternativeName>
        <fullName evidence="7">Tartrate utilization transcriptional regulator</fullName>
    </alternativeName>
</protein>
<organism evidence="9 10">
    <name type="scientific">Agrobacterium rubi TR3 = NBRC 13261</name>
    <dbReference type="NCBI Taxonomy" id="1368415"/>
    <lineage>
        <taxon>Bacteria</taxon>
        <taxon>Pseudomonadati</taxon>
        <taxon>Pseudomonadota</taxon>
        <taxon>Alphaproteobacteria</taxon>
        <taxon>Hyphomicrobiales</taxon>
        <taxon>Rhizobiaceae</taxon>
        <taxon>Rhizobium/Agrobacterium group</taxon>
        <taxon>Agrobacterium</taxon>
    </lineage>
</organism>